<keyword evidence="5" id="KW-0067">ATP-binding</keyword>
<sequence>MRQTEYYDSLILEDLDIIRTIGTGTFGRVVLVQERLSGDYGALKVISLSDAVRLKQVDHVKNEKNILRSIDHPFIINLKWHDKDEYNVYMLFDYIAGGELFSYLRKAGHFSSSTSSFYAAEIVSALEYLHSKSIVFRDLKPENLLLDKEGHLKLTDFGFAKKLSERYSGLTWTLCGTPEYIAPEVIQSKGHNKAVDWWALGVLIFEMHCGYAPFYHDNSCSTYEKILSGKIEWPKMIDPVVKDIVRKLLVVDRAKRLGNMKNGAEDVKKHRWFRDYSWEDVSHRKLKPPIIPRVAFDGDTRNFAEYADQQSWTLKRISEQDQELFSDF</sequence>
<dbReference type="Proteomes" id="UP000708208">
    <property type="component" value="Unassembled WGS sequence"/>
</dbReference>
<evidence type="ECO:0000256" key="1">
    <source>
        <dbReference type="ARBA" id="ARBA00022527"/>
    </source>
</evidence>
<keyword evidence="9" id="KW-1185">Reference proteome</keyword>
<dbReference type="GO" id="GO:0005829">
    <property type="term" value="C:cytosol"/>
    <property type="evidence" value="ECO:0007669"/>
    <property type="project" value="TreeGrafter"/>
</dbReference>
<dbReference type="SMART" id="SM00220">
    <property type="entry name" value="S_TKc"/>
    <property type="match status" value="1"/>
</dbReference>
<keyword evidence="1" id="KW-0723">Serine/threonine-protein kinase</keyword>
<keyword evidence="3" id="KW-0547">Nucleotide-binding</keyword>
<dbReference type="GO" id="GO:0004691">
    <property type="term" value="F:cAMP-dependent protein kinase activity"/>
    <property type="evidence" value="ECO:0007669"/>
    <property type="project" value="TreeGrafter"/>
</dbReference>
<keyword evidence="4" id="KW-0418">Kinase</keyword>
<dbReference type="PANTHER" id="PTHR24353:SF37">
    <property type="entry name" value="CAMP-DEPENDENT PROTEIN KINASE CATALYTIC SUBUNIT PRKX"/>
    <property type="match status" value="1"/>
</dbReference>
<dbReference type="PROSITE" id="PS50011">
    <property type="entry name" value="PROTEIN_KINASE_DOM"/>
    <property type="match status" value="1"/>
</dbReference>
<name>A0A8J2KIA8_9HEXA</name>
<evidence type="ECO:0000256" key="2">
    <source>
        <dbReference type="ARBA" id="ARBA00022679"/>
    </source>
</evidence>
<dbReference type="PROSITE" id="PS51285">
    <property type="entry name" value="AGC_KINASE_CTER"/>
    <property type="match status" value="1"/>
</dbReference>
<dbReference type="GO" id="GO:0005524">
    <property type="term" value="F:ATP binding"/>
    <property type="evidence" value="ECO:0007669"/>
    <property type="project" value="UniProtKB-KW"/>
</dbReference>
<gene>
    <name evidence="8" type="ORF">AFUS01_LOCUS24091</name>
</gene>
<evidence type="ECO:0000259" key="6">
    <source>
        <dbReference type="PROSITE" id="PS50011"/>
    </source>
</evidence>
<dbReference type="AlphaFoldDB" id="A0A8J2KIA8"/>
<dbReference type="PANTHER" id="PTHR24353">
    <property type="entry name" value="CYCLIC NUCLEOTIDE-DEPENDENT PROTEIN KINASE"/>
    <property type="match status" value="1"/>
</dbReference>
<feature type="domain" description="AGC-kinase C-terminal" evidence="7">
    <location>
        <begin position="274"/>
        <end position="328"/>
    </location>
</feature>
<dbReference type="EMBL" id="CAJVCH010297293">
    <property type="protein sequence ID" value="CAG7785469.1"/>
    <property type="molecule type" value="Genomic_DNA"/>
</dbReference>
<evidence type="ECO:0000313" key="8">
    <source>
        <dbReference type="EMBL" id="CAG7785469.1"/>
    </source>
</evidence>
<dbReference type="InterPro" id="IPR000719">
    <property type="entry name" value="Prot_kinase_dom"/>
</dbReference>
<dbReference type="GO" id="GO:0005952">
    <property type="term" value="C:cAMP-dependent protein kinase complex"/>
    <property type="evidence" value="ECO:0007669"/>
    <property type="project" value="TreeGrafter"/>
</dbReference>
<organism evidence="8 9">
    <name type="scientific">Allacma fusca</name>
    <dbReference type="NCBI Taxonomy" id="39272"/>
    <lineage>
        <taxon>Eukaryota</taxon>
        <taxon>Metazoa</taxon>
        <taxon>Ecdysozoa</taxon>
        <taxon>Arthropoda</taxon>
        <taxon>Hexapoda</taxon>
        <taxon>Collembola</taxon>
        <taxon>Symphypleona</taxon>
        <taxon>Sminthuridae</taxon>
        <taxon>Allacma</taxon>
    </lineage>
</organism>
<evidence type="ECO:0000256" key="3">
    <source>
        <dbReference type="ARBA" id="ARBA00022741"/>
    </source>
</evidence>
<comment type="caution">
    <text evidence="8">The sequence shown here is derived from an EMBL/GenBank/DDBJ whole genome shotgun (WGS) entry which is preliminary data.</text>
</comment>
<evidence type="ECO:0000256" key="5">
    <source>
        <dbReference type="ARBA" id="ARBA00022840"/>
    </source>
</evidence>
<feature type="domain" description="Protein kinase" evidence="6">
    <location>
        <begin position="15"/>
        <end position="273"/>
    </location>
</feature>
<keyword evidence="2" id="KW-0808">Transferase</keyword>
<reference evidence="8" key="1">
    <citation type="submission" date="2021-06" db="EMBL/GenBank/DDBJ databases">
        <authorList>
            <person name="Hodson N. C."/>
            <person name="Mongue J. A."/>
            <person name="Jaron S. K."/>
        </authorList>
    </citation>
    <scope>NUCLEOTIDE SEQUENCE</scope>
</reference>
<dbReference type="Pfam" id="PF00069">
    <property type="entry name" value="Pkinase"/>
    <property type="match status" value="1"/>
</dbReference>
<dbReference type="FunFam" id="1.10.510.10:FF:000005">
    <property type="entry name" value="cAMP-dependent protein kinase catalytic subunit alpha"/>
    <property type="match status" value="1"/>
</dbReference>
<dbReference type="SMART" id="SM00133">
    <property type="entry name" value="S_TK_X"/>
    <property type="match status" value="1"/>
</dbReference>
<evidence type="ECO:0000259" key="7">
    <source>
        <dbReference type="PROSITE" id="PS51285"/>
    </source>
</evidence>
<evidence type="ECO:0000256" key="4">
    <source>
        <dbReference type="ARBA" id="ARBA00022777"/>
    </source>
</evidence>
<protein>
    <submittedName>
        <fullName evidence="8">Uncharacterized protein</fullName>
    </submittedName>
</protein>
<dbReference type="InterPro" id="IPR000961">
    <property type="entry name" value="AGC-kinase_C"/>
</dbReference>
<dbReference type="OrthoDB" id="63267at2759"/>
<accession>A0A8J2KIA8</accession>
<evidence type="ECO:0000313" key="9">
    <source>
        <dbReference type="Proteomes" id="UP000708208"/>
    </source>
</evidence>
<proteinExistence type="predicted"/>